<dbReference type="AlphaFoldDB" id="A0A6G0TZB0"/>
<dbReference type="Proteomes" id="UP000475862">
    <property type="component" value="Unassembled WGS sequence"/>
</dbReference>
<dbReference type="GO" id="GO:0008732">
    <property type="term" value="F:L-allo-threonine aldolase activity"/>
    <property type="evidence" value="ECO:0007669"/>
    <property type="project" value="TreeGrafter"/>
</dbReference>
<accession>A0A6G0TZB0</accession>
<dbReference type="PANTHER" id="PTHR48097:SF9">
    <property type="entry name" value="L-THREONINE ALDOLASE"/>
    <property type="match status" value="1"/>
</dbReference>
<organism evidence="7 8">
    <name type="scientific">Aphis glycines</name>
    <name type="common">Soybean aphid</name>
    <dbReference type="NCBI Taxonomy" id="307491"/>
    <lineage>
        <taxon>Eukaryota</taxon>
        <taxon>Metazoa</taxon>
        <taxon>Ecdysozoa</taxon>
        <taxon>Arthropoda</taxon>
        <taxon>Hexapoda</taxon>
        <taxon>Insecta</taxon>
        <taxon>Pterygota</taxon>
        <taxon>Neoptera</taxon>
        <taxon>Paraneoptera</taxon>
        <taxon>Hemiptera</taxon>
        <taxon>Sternorrhyncha</taxon>
        <taxon>Aphidomorpha</taxon>
        <taxon>Aphidoidea</taxon>
        <taxon>Aphididae</taxon>
        <taxon>Aphidini</taxon>
        <taxon>Aphis</taxon>
        <taxon>Aphis</taxon>
    </lineage>
</organism>
<dbReference type="GO" id="GO:0006567">
    <property type="term" value="P:L-threonine catabolic process"/>
    <property type="evidence" value="ECO:0007669"/>
    <property type="project" value="TreeGrafter"/>
</dbReference>
<dbReference type="CDD" id="cd06502">
    <property type="entry name" value="TA_like"/>
    <property type="match status" value="1"/>
</dbReference>
<dbReference type="InterPro" id="IPR015424">
    <property type="entry name" value="PyrdxlP-dep_Trfase"/>
</dbReference>
<gene>
    <name evidence="7" type="ORF">AGLY_004395</name>
</gene>
<dbReference type="InterPro" id="IPR015422">
    <property type="entry name" value="PyrdxlP-dep_Trfase_small"/>
</dbReference>
<feature type="domain" description="Aromatic amino acid beta-eliminating lyase/threonine aldolase" evidence="6">
    <location>
        <begin position="23"/>
        <end position="291"/>
    </location>
</feature>
<proteinExistence type="inferred from homology"/>
<dbReference type="InterPro" id="IPR015421">
    <property type="entry name" value="PyrdxlP-dep_Trfase_major"/>
</dbReference>
<name>A0A6G0TZB0_APHGL</name>
<evidence type="ECO:0000256" key="5">
    <source>
        <dbReference type="PIRSR" id="PIRSR017617-1"/>
    </source>
</evidence>
<keyword evidence="4" id="KW-0456">Lyase</keyword>
<protein>
    <recommendedName>
        <fullName evidence="6">Aromatic amino acid beta-eliminating lyase/threonine aldolase domain-containing protein</fullName>
    </recommendedName>
</protein>
<comment type="cofactor">
    <cofactor evidence="1">
        <name>pyridoxal 5'-phosphate</name>
        <dbReference type="ChEBI" id="CHEBI:597326"/>
    </cofactor>
</comment>
<dbReference type="NCBIfam" id="NF041359">
    <property type="entry name" value="GntG_guanitoxin"/>
    <property type="match status" value="1"/>
</dbReference>
<reference evidence="7 8" key="1">
    <citation type="submission" date="2019-08" db="EMBL/GenBank/DDBJ databases">
        <title>The genome of the soybean aphid Biotype 1, its phylome, world population structure and adaptation to the North American continent.</title>
        <authorList>
            <person name="Giordano R."/>
            <person name="Donthu R.K."/>
            <person name="Hernandez A.G."/>
            <person name="Wright C.L."/>
            <person name="Zimin A.V."/>
        </authorList>
    </citation>
    <scope>NUCLEOTIDE SEQUENCE [LARGE SCALE GENOMIC DNA]</scope>
    <source>
        <tissue evidence="7">Whole aphids</tissue>
    </source>
</reference>
<dbReference type="EMBL" id="VYZN01000013">
    <property type="protein sequence ID" value="KAE9541150.1"/>
    <property type="molecule type" value="Genomic_DNA"/>
</dbReference>
<evidence type="ECO:0000256" key="4">
    <source>
        <dbReference type="ARBA" id="ARBA00023239"/>
    </source>
</evidence>
<dbReference type="Pfam" id="PF01212">
    <property type="entry name" value="Beta_elim_lyase"/>
    <property type="match status" value="1"/>
</dbReference>
<dbReference type="PANTHER" id="PTHR48097">
    <property type="entry name" value="L-THREONINE ALDOLASE-RELATED"/>
    <property type="match status" value="1"/>
</dbReference>
<evidence type="ECO:0000259" key="6">
    <source>
        <dbReference type="Pfam" id="PF01212"/>
    </source>
</evidence>
<dbReference type="FunFam" id="3.40.640.10:FF:000030">
    <property type="entry name" value="Low-specificity L-threonine aldolase"/>
    <property type="match status" value="1"/>
</dbReference>
<evidence type="ECO:0000313" key="7">
    <source>
        <dbReference type="EMBL" id="KAE9541150.1"/>
    </source>
</evidence>
<dbReference type="OrthoDB" id="10261951at2759"/>
<sequence>MNQHQESSKKIMVLAEQHVKVIDLISDTVTKPDIHMRKAMFEAEVGDDGYQEDPTVCLLEEKSSKLFGKEAALFVPSGLMGNLVAMMAHIKDQRGCEVIVGDKSHILLWEQSGAAQFAGLQMREVRNLADGSFDLSELSEKCRPTNPYDYESYTSLICVENTHNYLGGVVVPLEWLDQLGKFVKEKNIPLHMDGARIFNAAIHLGVPVSRIAEHCDSVTFCLSKGLGAPIGAVLLGNKIFIEKCRRIRKSLGGSMRQAGIVAAAGVYALDNCVERLAMDHKHAKKIANVFNDDSKTKKLFFAAIHQMASPDVTVNPEKVDTNIIIVKLNDKKIKSPEFYDMLLKVNKEADDIPNEINLTSVRISYLYKGCVRFVLHKDISEEDVDMAIKKIKYVIEKIISSD</sequence>
<dbReference type="InterPro" id="IPR001597">
    <property type="entry name" value="ArAA_b-elim_lyase/Thr_aldolase"/>
</dbReference>
<evidence type="ECO:0000256" key="2">
    <source>
        <dbReference type="ARBA" id="ARBA00006966"/>
    </source>
</evidence>
<dbReference type="Gene3D" id="3.40.640.10">
    <property type="entry name" value="Type I PLP-dependent aspartate aminotransferase-like (Major domain)"/>
    <property type="match status" value="1"/>
</dbReference>
<evidence type="ECO:0000256" key="3">
    <source>
        <dbReference type="ARBA" id="ARBA00022898"/>
    </source>
</evidence>
<comment type="caution">
    <text evidence="7">The sequence shown here is derived from an EMBL/GenBank/DDBJ whole genome shotgun (WGS) entry which is preliminary data.</text>
</comment>
<keyword evidence="3" id="KW-0663">Pyridoxal phosphate</keyword>
<dbReference type="Gene3D" id="3.90.1150.10">
    <property type="entry name" value="Aspartate Aminotransferase, domain 1"/>
    <property type="match status" value="1"/>
</dbReference>
<dbReference type="GO" id="GO:0006545">
    <property type="term" value="P:glycine biosynthetic process"/>
    <property type="evidence" value="ECO:0007669"/>
    <property type="project" value="TreeGrafter"/>
</dbReference>
<dbReference type="GO" id="GO:0005829">
    <property type="term" value="C:cytosol"/>
    <property type="evidence" value="ECO:0007669"/>
    <property type="project" value="TreeGrafter"/>
</dbReference>
<comment type="similarity">
    <text evidence="2">Belongs to the threonine aldolase family.</text>
</comment>
<keyword evidence="8" id="KW-1185">Reference proteome</keyword>
<dbReference type="SUPFAM" id="SSF53383">
    <property type="entry name" value="PLP-dependent transferases"/>
    <property type="match status" value="1"/>
</dbReference>
<dbReference type="InterPro" id="IPR023603">
    <property type="entry name" value="Low_specificity_L-TA-like"/>
</dbReference>
<dbReference type="PIRSF" id="PIRSF017617">
    <property type="entry name" value="Thr_aldolase"/>
    <property type="match status" value="1"/>
</dbReference>
<feature type="modified residue" description="N6-(pyridoxal phosphate)lysine" evidence="5">
    <location>
        <position position="224"/>
    </location>
</feature>
<evidence type="ECO:0000256" key="1">
    <source>
        <dbReference type="ARBA" id="ARBA00001933"/>
    </source>
</evidence>
<evidence type="ECO:0000313" key="8">
    <source>
        <dbReference type="Proteomes" id="UP000475862"/>
    </source>
</evidence>